<dbReference type="InterPro" id="IPR050313">
    <property type="entry name" value="Carb_Metab_HTH_regulators"/>
</dbReference>
<evidence type="ECO:0000256" key="1">
    <source>
        <dbReference type="ARBA" id="ARBA00021390"/>
    </source>
</evidence>
<feature type="domain" description="HTH deoR-type" evidence="7">
    <location>
        <begin position="5"/>
        <end position="60"/>
    </location>
</feature>
<keyword evidence="3" id="KW-0805">Transcription regulation</keyword>
<evidence type="ECO:0000256" key="3">
    <source>
        <dbReference type="ARBA" id="ARBA00023015"/>
    </source>
</evidence>
<dbReference type="InterPro" id="IPR036390">
    <property type="entry name" value="WH_DNA-bd_sf"/>
</dbReference>
<evidence type="ECO:0000256" key="2">
    <source>
        <dbReference type="ARBA" id="ARBA00022491"/>
    </source>
</evidence>
<dbReference type="Gene3D" id="3.40.50.1360">
    <property type="match status" value="1"/>
</dbReference>
<accession>A0A9D1UTD0</accession>
<comment type="function">
    <text evidence="6">Repressor of the lactose catabolism operon. Galactose-6-phosphate is the inducer.</text>
</comment>
<dbReference type="SMART" id="SM01134">
    <property type="entry name" value="DeoRC"/>
    <property type="match status" value="1"/>
</dbReference>
<comment type="caution">
    <text evidence="8">The sequence shown here is derived from an EMBL/GenBank/DDBJ whole genome shotgun (WGS) entry which is preliminary data.</text>
</comment>
<dbReference type="Pfam" id="PF08220">
    <property type="entry name" value="HTH_DeoR"/>
    <property type="match status" value="1"/>
</dbReference>
<gene>
    <name evidence="8" type="ORF">H9871_07785</name>
</gene>
<reference evidence="8" key="2">
    <citation type="submission" date="2021-04" db="EMBL/GenBank/DDBJ databases">
        <authorList>
            <person name="Gilroy R."/>
        </authorList>
    </citation>
    <scope>NUCLEOTIDE SEQUENCE</scope>
    <source>
        <strain evidence="8">ChiHejej3B27-3195</strain>
    </source>
</reference>
<keyword evidence="2" id="KW-0678">Repressor</keyword>
<keyword evidence="5" id="KW-0804">Transcription</keyword>
<dbReference type="PANTHER" id="PTHR30363">
    <property type="entry name" value="HTH-TYPE TRANSCRIPTIONAL REGULATOR SRLR-RELATED"/>
    <property type="match status" value="1"/>
</dbReference>
<dbReference type="InterPro" id="IPR014036">
    <property type="entry name" value="DeoR-like_C"/>
</dbReference>
<protein>
    <recommendedName>
        <fullName evidence="1">Lactose phosphotransferase system repressor</fullName>
    </recommendedName>
</protein>
<dbReference type="InterPro" id="IPR037171">
    <property type="entry name" value="NagB/RpiA_transferase-like"/>
</dbReference>
<dbReference type="GO" id="GO:0003677">
    <property type="term" value="F:DNA binding"/>
    <property type="evidence" value="ECO:0007669"/>
    <property type="project" value="UniProtKB-KW"/>
</dbReference>
<evidence type="ECO:0000256" key="6">
    <source>
        <dbReference type="ARBA" id="ARBA00024937"/>
    </source>
</evidence>
<dbReference type="PROSITE" id="PS51000">
    <property type="entry name" value="HTH_DEOR_2"/>
    <property type="match status" value="1"/>
</dbReference>
<dbReference type="InterPro" id="IPR036388">
    <property type="entry name" value="WH-like_DNA-bd_sf"/>
</dbReference>
<dbReference type="Gene3D" id="1.10.10.10">
    <property type="entry name" value="Winged helix-like DNA-binding domain superfamily/Winged helix DNA-binding domain"/>
    <property type="match status" value="1"/>
</dbReference>
<keyword evidence="4 8" id="KW-0238">DNA-binding</keyword>
<dbReference type="PRINTS" id="PR00037">
    <property type="entry name" value="HTHLACR"/>
</dbReference>
<evidence type="ECO:0000313" key="9">
    <source>
        <dbReference type="Proteomes" id="UP000824151"/>
    </source>
</evidence>
<dbReference type="SUPFAM" id="SSF46785">
    <property type="entry name" value="Winged helix' DNA-binding domain"/>
    <property type="match status" value="1"/>
</dbReference>
<dbReference type="PANTHER" id="PTHR30363:SF4">
    <property type="entry name" value="GLYCEROL-3-PHOSPHATE REGULON REPRESSOR"/>
    <property type="match status" value="1"/>
</dbReference>
<reference evidence="8" key="1">
    <citation type="journal article" date="2021" name="PeerJ">
        <title>Extensive microbial diversity within the chicken gut microbiome revealed by metagenomics and culture.</title>
        <authorList>
            <person name="Gilroy R."/>
            <person name="Ravi A."/>
            <person name="Getino M."/>
            <person name="Pursley I."/>
            <person name="Horton D.L."/>
            <person name="Alikhan N.F."/>
            <person name="Baker D."/>
            <person name="Gharbi K."/>
            <person name="Hall N."/>
            <person name="Watson M."/>
            <person name="Adriaenssens E.M."/>
            <person name="Foster-Nyarko E."/>
            <person name="Jarju S."/>
            <person name="Secka A."/>
            <person name="Antonio M."/>
            <person name="Oren A."/>
            <person name="Chaudhuri R.R."/>
            <person name="La Ragione R."/>
            <person name="Hildebrand F."/>
            <person name="Pallen M.J."/>
        </authorList>
    </citation>
    <scope>NUCLEOTIDE SEQUENCE</scope>
    <source>
        <strain evidence="8">ChiHejej3B27-3195</strain>
    </source>
</reference>
<proteinExistence type="predicted"/>
<dbReference type="EMBL" id="DXGD01000289">
    <property type="protein sequence ID" value="HIX00032.1"/>
    <property type="molecule type" value="Genomic_DNA"/>
</dbReference>
<organism evidence="8 9">
    <name type="scientific">Candidatus Nesterenkonia stercoripullorum</name>
    <dbReference type="NCBI Taxonomy" id="2838701"/>
    <lineage>
        <taxon>Bacteria</taxon>
        <taxon>Bacillati</taxon>
        <taxon>Actinomycetota</taxon>
        <taxon>Actinomycetes</taxon>
        <taxon>Micrococcales</taxon>
        <taxon>Micrococcaceae</taxon>
        <taxon>Nesterenkonia</taxon>
    </lineage>
</organism>
<evidence type="ECO:0000256" key="4">
    <source>
        <dbReference type="ARBA" id="ARBA00023125"/>
    </source>
</evidence>
<dbReference type="Proteomes" id="UP000824151">
    <property type="component" value="Unassembled WGS sequence"/>
</dbReference>
<sequence length="276" mass="28653">MGLLAPERHGRILEKLRSSGAITVQGIASELSVTRETVRRDLDQLEMIGSLQRVHGGAVPVPSSTRTETSWRLRHTENAEAKHAIARAAADLLPATKSASIIMDAGTTTEALADLLAETGSTPTGLNGSAPGAPQSLALITNAMPIAQKLADTSSVDVEILGGTVRKLTGAVVGDSAIETLRHRHADIAFIGANGLDAVFGASTPDPDEAALKSALIAAAEHVVLLIDGSKFDRRSLVKFAELHQFDTVITNAEPPAQVTVALAKAGVTLIEAGMA</sequence>
<evidence type="ECO:0000313" key="8">
    <source>
        <dbReference type="EMBL" id="HIX00032.1"/>
    </source>
</evidence>
<dbReference type="GO" id="GO:0003700">
    <property type="term" value="F:DNA-binding transcription factor activity"/>
    <property type="evidence" value="ECO:0007669"/>
    <property type="project" value="InterPro"/>
</dbReference>
<dbReference type="AlphaFoldDB" id="A0A9D1UTD0"/>
<dbReference type="Pfam" id="PF00455">
    <property type="entry name" value="DeoRC"/>
    <property type="match status" value="1"/>
</dbReference>
<dbReference type="SUPFAM" id="SSF100950">
    <property type="entry name" value="NagB/RpiA/CoA transferase-like"/>
    <property type="match status" value="1"/>
</dbReference>
<evidence type="ECO:0000259" key="7">
    <source>
        <dbReference type="PROSITE" id="PS51000"/>
    </source>
</evidence>
<dbReference type="SMART" id="SM00420">
    <property type="entry name" value="HTH_DEOR"/>
    <property type="match status" value="1"/>
</dbReference>
<name>A0A9D1UTD0_9MICC</name>
<dbReference type="InterPro" id="IPR018356">
    <property type="entry name" value="Tscrpt_reg_HTH_DeoR_CS"/>
</dbReference>
<evidence type="ECO:0000256" key="5">
    <source>
        <dbReference type="ARBA" id="ARBA00023163"/>
    </source>
</evidence>
<dbReference type="InterPro" id="IPR001034">
    <property type="entry name" value="DeoR_HTH"/>
</dbReference>
<dbReference type="PROSITE" id="PS00894">
    <property type="entry name" value="HTH_DEOR_1"/>
    <property type="match status" value="1"/>
</dbReference>